<gene>
    <name evidence="1" type="ORF">METZ01_LOCUS24910</name>
</gene>
<evidence type="ECO:0000313" key="1">
    <source>
        <dbReference type="EMBL" id="SUZ72056.1"/>
    </source>
</evidence>
<reference evidence="1" key="1">
    <citation type="submission" date="2018-05" db="EMBL/GenBank/DDBJ databases">
        <authorList>
            <person name="Lanie J.A."/>
            <person name="Ng W.-L."/>
            <person name="Kazmierczak K.M."/>
            <person name="Andrzejewski T.M."/>
            <person name="Davidsen T.M."/>
            <person name="Wayne K.J."/>
            <person name="Tettelin H."/>
            <person name="Glass J.I."/>
            <person name="Rusch D."/>
            <person name="Podicherti R."/>
            <person name="Tsui H.-C.T."/>
            <person name="Winkler M.E."/>
        </authorList>
    </citation>
    <scope>NUCLEOTIDE SEQUENCE</scope>
</reference>
<protein>
    <submittedName>
        <fullName evidence="1">Uncharacterized protein</fullName>
    </submittedName>
</protein>
<accession>A0A381PYB4</accession>
<proteinExistence type="predicted"/>
<organism evidence="1">
    <name type="scientific">marine metagenome</name>
    <dbReference type="NCBI Taxonomy" id="408172"/>
    <lineage>
        <taxon>unclassified sequences</taxon>
        <taxon>metagenomes</taxon>
        <taxon>ecological metagenomes</taxon>
    </lineage>
</organism>
<feature type="non-terminal residue" evidence="1">
    <location>
        <position position="1"/>
    </location>
</feature>
<sequence>VTIPELRWEPSFHEDPDGGTIVLWPYLPCIRMPAPLRPREWDGLALLASSDELEAMKEEEEQDKRSPGVHVEYAAAAGSTLGILVKDLRDLEVEGPAIPDPEPIRLLHHAQNSRGGMPIYSVIPDLDDGEWADWLSRCADEQVRIRNLLATIGRSKRWAKSRKMAIPKVTPSKGIDADLGAAATVCAAWWLEERQGLTDELVEERDVRIAARLRGALSDLRNSRIDESGTQGTTLLAPVQQAHVPAIEASLLACQAVETMEAEA</sequence>
<name>A0A381PYB4_9ZZZZ</name>
<dbReference type="AlphaFoldDB" id="A0A381PYB4"/>
<dbReference type="EMBL" id="UINC01001141">
    <property type="protein sequence ID" value="SUZ72056.1"/>
    <property type="molecule type" value="Genomic_DNA"/>
</dbReference>